<dbReference type="InterPro" id="IPR036388">
    <property type="entry name" value="WH-like_DNA-bd_sf"/>
</dbReference>
<evidence type="ECO:0000313" key="4">
    <source>
        <dbReference type="Proteomes" id="UP000612746"/>
    </source>
</evidence>
<comment type="caution">
    <text evidence="3">The sequence shown here is derived from an EMBL/GenBank/DDBJ whole genome shotgun (WGS) entry which is preliminary data.</text>
</comment>
<dbReference type="OrthoDB" id="2289901at2759"/>
<feature type="domain" description="Myb-like" evidence="2">
    <location>
        <begin position="152"/>
        <end position="200"/>
    </location>
</feature>
<keyword evidence="4" id="KW-1185">Reference proteome</keyword>
<dbReference type="AlphaFoldDB" id="A0A8H7Q8R5"/>
<evidence type="ECO:0000313" key="3">
    <source>
        <dbReference type="EMBL" id="KAG2187901.1"/>
    </source>
</evidence>
<dbReference type="PROSITE" id="PS50090">
    <property type="entry name" value="MYB_LIKE"/>
    <property type="match status" value="1"/>
</dbReference>
<protein>
    <recommendedName>
        <fullName evidence="2">Myb-like domain-containing protein</fullName>
    </recommendedName>
</protein>
<organism evidence="3 4">
    <name type="scientific">Umbelopsis vinacea</name>
    <dbReference type="NCBI Taxonomy" id="44442"/>
    <lineage>
        <taxon>Eukaryota</taxon>
        <taxon>Fungi</taxon>
        <taxon>Fungi incertae sedis</taxon>
        <taxon>Mucoromycota</taxon>
        <taxon>Mucoromycotina</taxon>
        <taxon>Umbelopsidomycetes</taxon>
        <taxon>Umbelopsidales</taxon>
        <taxon>Umbelopsidaceae</taxon>
        <taxon>Umbelopsis</taxon>
    </lineage>
</organism>
<dbReference type="EMBL" id="JAEPRA010000002">
    <property type="protein sequence ID" value="KAG2187901.1"/>
    <property type="molecule type" value="Genomic_DNA"/>
</dbReference>
<dbReference type="Proteomes" id="UP000612746">
    <property type="component" value="Unassembled WGS sequence"/>
</dbReference>
<evidence type="ECO:0000259" key="2">
    <source>
        <dbReference type="PROSITE" id="PS50090"/>
    </source>
</evidence>
<dbReference type="SUPFAM" id="SSF46689">
    <property type="entry name" value="Homeodomain-like"/>
    <property type="match status" value="2"/>
</dbReference>
<feature type="region of interest" description="Disordered" evidence="1">
    <location>
        <begin position="89"/>
        <end position="150"/>
    </location>
</feature>
<evidence type="ECO:0000256" key="1">
    <source>
        <dbReference type="SAM" id="MobiDB-lite"/>
    </source>
</evidence>
<dbReference type="InterPro" id="IPR001005">
    <property type="entry name" value="SANT/Myb"/>
</dbReference>
<sequence length="222" mass="25150">MFTGKDIPIEKRWYVVGAHQAGASERQCARLSGLSKTAVHGIIKSFTETGSPLSCRQQQNLHPSARRSSEDYEVVGICAEVFKRRRGSHSREEELIHHTESKAHKPIGEDDGSISESVYTERAMSRPLTPPSDAETPKPDEDTSAYDDTLSKDSKWSVDDDLILLEHVFQNHKAQWMIVERELQKKHTAALCSERWDCLKRKILDSYTSSLAIRPTENKCNI</sequence>
<dbReference type="Gene3D" id="1.10.10.10">
    <property type="entry name" value="Winged helix-like DNA-binding domain superfamily/Winged helix DNA-binding domain"/>
    <property type="match status" value="1"/>
</dbReference>
<proteinExistence type="predicted"/>
<gene>
    <name evidence="3" type="ORF">INT44_000651</name>
</gene>
<accession>A0A8H7Q8R5</accession>
<feature type="compositionally biased region" description="Basic and acidic residues" evidence="1">
    <location>
        <begin position="89"/>
        <end position="108"/>
    </location>
</feature>
<name>A0A8H7Q8R5_9FUNG</name>
<dbReference type="InterPro" id="IPR009057">
    <property type="entry name" value="Homeodomain-like_sf"/>
</dbReference>
<reference evidence="3" key="1">
    <citation type="submission" date="2020-12" db="EMBL/GenBank/DDBJ databases">
        <title>Metabolic potential, ecology and presence of endohyphal bacteria is reflected in genomic diversity of Mucoromycotina.</title>
        <authorList>
            <person name="Muszewska A."/>
            <person name="Okrasinska A."/>
            <person name="Steczkiewicz K."/>
            <person name="Drgas O."/>
            <person name="Orlowska M."/>
            <person name="Perlinska-Lenart U."/>
            <person name="Aleksandrzak-Piekarczyk T."/>
            <person name="Szatraj K."/>
            <person name="Zielenkiewicz U."/>
            <person name="Pilsyk S."/>
            <person name="Malc E."/>
            <person name="Mieczkowski P."/>
            <person name="Kruszewska J.S."/>
            <person name="Biernat P."/>
            <person name="Pawlowska J."/>
        </authorList>
    </citation>
    <scope>NUCLEOTIDE SEQUENCE</scope>
    <source>
        <strain evidence="3">WA0000051536</strain>
    </source>
</reference>